<feature type="region of interest" description="Disordered" evidence="7">
    <location>
        <begin position="63"/>
        <end position="124"/>
    </location>
</feature>
<dbReference type="Gene3D" id="4.10.240.10">
    <property type="entry name" value="Zn(2)-C6 fungal-type DNA-binding domain"/>
    <property type="match status" value="1"/>
</dbReference>
<dbReference type="SMART" id="SM00066">
    <property type="entry name" value="GAL4"/>
    <property type="match status" value="1"/>
</dbReference>
<dbReference type="GO" id="GO:0045122">
    <property type="term" value="P:aflatoxin biosynthetic process"/>
    <property type="evidence" value="ECO:0007669"/>
    <property type="project" value="InterPro"/>
</dbReference>
<evidence type="ECO:0000313" key="10">
    <source>
        <dbReference type="Proteomes" id="UP000481861"/>
    </source>
</evidence>
<feature type="domain" description="Zn(2)-C6 fungal-type" evidence="8">
    <location>
        <begin position="31"/>
        <end position="61"/>
    </location>
</feature>
<dbReference type="GO" id="GO:0005634">
    <property type="term" value="C:nucleus"/>
    <property type="evidence" value="ECO:0007669"/>
    <property type="project" value="UniProtKB-SubCell"/>
</dbReference>
<dbReference type="InterPro" id="IPR051711">
    <property type="entry name" value="Stress_Response_Reg"/>
</dbReference>
<dbReference type="GO" id="GO:0045944">
    <property type="term" value="P:positive regulation of transcription by RNA polymerase II"/>
    <property type="evidence" value="ECO:0007669"/>
    <property type="project" value="TreeGrafter"/>
</dbReference>
<comment type="caution">
    <text evidence="9">The sequence shown here is derived from an EMBL/GenBank/DDBJ whole genome shotgun (WGS) entry which is preliminary data.</text>
</comment>
<evidence type="ECO:0000256" key="4">
    <source>
        <dbReference type="ARBA" id="ARBA00023125"/>
    </source>
</evidence>
<dbReference type="Proteomes" id="UP000481861">
    <property type="component" value="Unassembled WGS sequence"/>
</dbReference>
<dbReference type="PROSITE" id="PS50048">
    <property type="entry name" value="ZN2_CY6_FUNGAL_2"/>
    <property type="match status" value="1"/>
</dbReference>
<name>A0A7C8IB59_9PLEO</name>
<dbReference type="PROSITE" id="PS00463">
    <property type="entry name" value="ZN2_CY6_FUNGAL_1"/>
    <property type="match status" value="1"/>
</dbReference>
<keyword evidence="10" id="KW-1185">Reference proteome</keyword>
<feature type="compositionally biased region" description="Pro residues" evidence="7">
    <location>
        <begin position="90"/>
        <end position="101"/>
    </location>
</feature>
<gene>
    <name evidence="9" type="ORF">BDV95DRAFT_603953</name>
</gene>
<dbReference type="SUPFAM" id="SSF57701">
    <property type="entry name" value="Zn2/Cys6 DNA-binding domain"/>
    <property type="match status" value="1"/>
</dbReference>
<evidence type="ECO:0000256" key="1">
    <source>
        <dbReference type="ARBA" id="ARBA00004123"/>
    </source>
</evidence>
<comment type="subcellular location">
    <subcellularLocation>
        <location evidence="1">Nucleus</location>
    </subcellularLocation>
</comment>
<sequence>MFITLKCNKENISVEQASASTAQGTRPRHAACTQCRVKKLKCSGDRDSCTACASNNLECIYPPPSRAKNGSAKRTRTLSQAQSPATQTSPPSPTSRNPPTPRLSTSSSSTSIEPDLDQFAWPADTSDPSGGYLDSFWKESPTSLEDLLGETAGAVFPDAGHDLFMDQPHLSSSEDMLQSNVDDALSALSSEIFGDPSLNIPFPNAPHHPADPSSMLLPPLGDADALSFAEFAGTTASSSSTDSPDTCRCMTDALVTLDALEAQKAAKSPCAHTMSGTLSTNKSALLQCSRVLECAACQHRPGCALLLILICRNLVSQFQQLLSGDLTTMHHASATKHPTMTMPMNMDMNMNMALTGRAAALGQYSIDTSEEQLQVLYALAIVRGRSLALFLEKLKSFVRGQSGAGHREKIESIECWHRSLMEGLKQMSYERI</sequence>
<reference evidence="9 10" key="1">
    <citation type="submission" date="2020-01" db="EMBL/GenBank/DDBJ databases">
        <authorList>
            <consortium name="DOE Joint Genome Institute"/>
            <person name="Haridas S."/>
            <person name="Albert R."/>
            <person name="Binder M."/>
            <person name="Bloem J."/>
            <person name="Labutti K."/>
            <person name="Salamov A."/>
            <person name="Andreopoulos B."/>
            <person name="Baker S.E."/>
            <person name="Barry K."/>
            <person name="Bills G."/>
            <person name="Bluhm B.H."/>
            <person name="Cannon C."/>
            <person name="Castanera R."/>
            <person name="Culley D.E."/>
            <person name="Daum C."/>
            <person name="Ezra D."/>
            <person name="Gonzalez J.B."/>
            <person name="Henrissat B."/>
            <person name="Kuo A."/>
            <person name="Liang C."/>
            <person name="Lipzen A."/>
            <person name="Lutzoni F."/>
            <person name="Magnuson J."/>
            <person name="Mondo S."/>
            <person name="Nolan M."/>
            <person name="Ohm R."/>
            <person name="Pangilinan J."/>
            <person name="Park H.-J.H."/>
            <person name="Ramirez L."/>
            <person name="Alfaro M."/>
            <person name="Sun H."/>
            <person name="Tritt A."/>
            <person name="Yoshinaga Y."/>
            <person name="Zwiers L.-H.L."/>
            <person name="Turgeon B.G."/>
            <person name="Goodwin S.B."/>
            <person name="Spatafora J.W."/>
            <person name="Crous P.W."/>
            <person name="Grigoriev I.V."/>
        </authorList>
    </citation>
    <scope>NUCLEOTIDE SEQUENCE [LARGE SCALE GENOMIC DNA]</scope>
    <source>
        <strain evidence="9 10">CBS 611.86</strain>
    </source>
</reference>
<keyword evidence="3" id="KW-0805">Transcription regulation</keyword>
<keyword evidence="6" id="KW-0539">Nucleus</keyword>
<evidence type="ECO:0000256" key="7">
    <source>
        <dbReference type="SAM" id="MobiDB-lite"/>
    </source>
</evidence>
<dbReference type="PANTHER" id="PTHR47540:SF2">
    <property type="entry name" value="ZN(II)2CYS6 TRANSCRIPTION FACTOR (EUROFUNG)"/>
    <property type="match status" value="1"/>
</dbReference>
<organism evidence="9 10">
    <name type="scientific">Massariosphaeria phaeospora</name>
    <dbReference type="NCBI Taxonomy" id="100035"/>
    <lineage>
        <taxon>Eukaryota</taxon>
        <taxon>Fungi</taxon>
        <taxon>Dikarya</taxon>
        <taxon>Ascomycota</taxon>
        <taxon>Pezizomycotina</taxon>
        <taxon>Dothideomycetes</taxon>
        <taxon>Pleosporomycetidae</taxon>
        <taxon>Pleosporales</taxon>
        <taxon>Pleosporales incertae sedis</taxon>
        <taxon>Massariosphaeria</taxon>
    </lineage>
</organism>
<feature type="compositionally biased region" description="Low complexity" evidence="7">
    <location>
        <begin position="102"/>
        <end position="111"/>
    </location>
</feature>
<evidence type="ECO:0000259" key="8">
    <source>
        <dbReference type="PROSITE" id="PS50048"/>
    </source>
</evidence>
<dbReference type="InterPro" id="IPR013700">
    <property type="entry name" value="AflR"/>
</dbReference>
<evidence type="ECO:0000256" key="6">
    <source>
        <dbReference type="ARBA" id="ARBA00023242"/>
    </source>
</evidence>
<keyword evidence="5" id="KW-0804">Transcription</keyword>
<dbReference type="InterPro" id="IPR036864">
    <property type="entry name" value="Zn2-C6_fun-type_DNA-bd_sf"/>
</dbReference>
<evidence type="ECO:0000256" key="5">
    <source>
        <dbReference type="ARBA" id="ARBA00023163"/>
    </source>
</evidence>
<dbReference type="AlphaFoldDB" id="A0A7C8IB59"/>
<dbReference type="GO" id="GO:0008270">
    <property type="term" value="F:zinc ion binding"/>
    <property type="evidence" value="ECO:0007669"/>
    <property type="project" value="InterPro"/>
</dbReference>
<proteinExistence type="predicted"/>
<dbReference type="CDD" id="cd00067">
    <property type="entry name" value="GAL4"/>
    <property type="match status" value="1"/>
</dbReference>
<dbReference type="GO" id="GO:0000981">
    <property type="term" value="F:DNA-binding transcription factor activity, RNA polymerase II-specific"/>
    <property type="evidence" value="ECO:0007669"/>
    <property type="project" value="InterPro"/>
</dbReference>
<dbReference type="OrthoDB" id="10261408at2759"/>
<dbReference type="PANTHER" id="PTHR47540">
    <property type="entry name" value="THIAMINE REPRESSIBLE GENES REGULATORY PROTEIN THI5"/>
    <property type="match status" value="1"/>
</dbReference>
<protein>
    <recommendedName>
        <fullName evidence="8">Zn(2)-C6 fungal-type domain-containing protein</fullName>
    </recommendedName>
</protein>
<dbReference type="Pfam" id="PF08493">
    <property type="entry name" value="AflR"/>
    <property type="match status" value="1"/>
</dbReference>
<keyword evidence="4" id="KW-0238">DNA-binding</keyword>
<dbReference type="GO" id="GO:0043565">
    <property type="term" value="F:sequence-specific DNA binding"/>
    <property type="evidence" value="ECO:0007669"/>
    <property type="project" value="TreeGrafter"/>
</dbReference>
<keyword evidence="2" id="KW-0479">Metal-binding</keyword>
<feature type="compositionally biased region" description="Low complexity" evidence="7">
    <location>
        <begin position="77"/>
        <end position="89"/>
    </location>
</feature>
<evidence type="ECO:0000313" key="9">
    <source>
        <dbReference type="EMBL" id="KAF2875189.1"/>
    </source>
</evidence>
<evidence type="ECO:0000256" key="2">
    <source>
        <dbReference type="ARBA" id="ARBA00022723"/>
    </source>
</evidence>
<evidence type="ECO:0000256" key="3">
    <source>
        <dbReference type="ARBA" id="ARBA00023015"/>
    </source>
</evidence>
<dbReference type="InterPro" id="IPR001138">
    <property type="entry name" value="Zn2Cys6_DnaBD"/>
</dbReference>
<dbReference type="Pfam" id="PF00172">
    <property type="entry name" value="Zn_clus"/>
    <property type="match status" value="1"/>
</dbReference>
<dbReference type="EMBL" id="JAADJZ010000005">
    <property type="protein sequence ID" value="KAF2875189.1"/>
    <property type="molecule type" value="Genomic_DNA"/>
</dbReference>
<accession>A0A7C8IB59</accession>